<proteinExistence type="predicted"/>
<accession>A0AC61PL82</accession>
<name>A0AC61PL82_9FIRM</name>
<protein>
    <submittedName>
        <fullName evidence="1">Uncharacterized protein</fullName>
    </submittedName>
</protein>
<reference evidence="1" key="1">
    <citation type="submission" date="2017-04" db="EMBL/GenBank/DDBJ databases">
        <authorList>
            <person name="Varghese N."/>
            <person name="Submissions S."/>
        </authorList>
    </citation>
    <scope>NUCLEOTIDE SEQUENCE</scope>
    <source>
        <strain evidence="1">WTE2008</strain>
    </source>
</reference>
<dbReference type="EMBL" id="FWXZ01000002">
    <property type="protein sequence ID" value="SMC59368.1"/>
    <property type="molecule type" value="Genomic_DNA"/>
</dbReference>
<evidence type="ECO:0000313" key="1">
    <source>
        <dbReference type="EMBL" id="SMC59368.1"/>
    </source>
</evidence>
<gene>
    <name evidence="1" type="ORF">SAMN06297397_1621</name>
</gene>
<organism evidence="1 2">
    <name type="scientific">Aristaeella lactis</name>
    <dbReference type="NCBI Taxonomy" id="3046383"/>
    <lineage>
        <taxon>Bacteria</taxon>
        <taxon>Bacillati</taxon>
        <taxon>Bacillota</taxon>
        <taxon>Clostridia</taxon>
        <taxon>Eubacteriales</taxon>
        <taxon>Aristaeellaceae</taxon>
        <taxon>Aristaeella</taxon>
    </lineage>
</organism>
<keyword evidence="2" id="KW-1185">Reference proteome</keyword>
<sequence length="146" mass="17140">MDYESYLAEHDSLTYRMTGVSMLPLLREGRDLFTVRRKEPGEKCRPGDVVLYRRPPNHYVLHRVMQIRNEDYVILGDNCIAREYGIRDEDILGVMTGYVRKGKTHSTEELPYRLYAFFMLRLSSLRIFLKRCGGKIRKIAGRIVHA</sequence>
<dbReference type="Proteomes" id="UP000192328">
    <property type="component" value="Unassembled WGS sequence"/>
</dbReference>
<evidence type="ECO:0000313" key="2">
    <source>
        <dbReference type="Proteomes" id="UP000192328"/>
    </source>
</evidence>
<comment type="caution">
    <text evidence="1">The sequence shown here is derived from an EMBL/GenBank/DDBJ whole genome shotgun (WGS) entry which is preliminary data.</text>
</comment>